<dbReference type="AlphaFoldDB" id="A0A2A9PRC3"/>
<dbReference type="GO" id="GO:0008270">
    <property type="term" value="F:zinc ion binding"/>
    <property type="evidence" value="ECO:0007669"/>
    <property type="project" value="UniProtKB-KW"/>
</dbReference>
<dbReference type="InterPro" id="IPR001841">
    <property type="entry name" value="Znf_RING"/>
</dbReference>
<comment type="caution">
    <text evidence="4">The sequence shown here is derived from an EMBL/GenBank/DDBJ whole genome shotgun (WGS) entry which is preliminary data.</text>
</comment>
<accession>A0A2A9PRC3</accession>
<reference evidence="4 5" key="1">
    <citation type="journal article" date="2015" name="BMC Genomics">
        <title>Gene expression during zombie ant biting behavior reflects the complexity underlying fungal parasitic behavioral manipulation.</title>
        <authorList>
            <person name="de Bekker C."/>
            <person name="Ohm R.A."/>
            <person name="Loreto R.G."/>
            <person name="Sebastian A."/>
            <person name="Albert I."/>
            <person name="Merrow M."/>
            <person name="Brachmann A."/>
            <person name="Hughes D.P."/>
        </authorList>
    </citation>
    <scope>NUCLEOTIDE SEQUENCE [LARGE SCALE GENOMIC DNA]</scope>
    <source>
        <strain evidence="4 5">SC16a</strain>
    </source>
</reference>
<dbReference type="PROSITE" id="PS50089">
    <property type="entry name" value="ZF_RING_2"/>
    <property type="match status" value="1"/>
</dbReference>
<evidence type="ECO:0000256" key="1">
    <source>
        <dbReference type="PROSITE-ProRule" id="PRU00175"/>
    </source>
</evidence>
<dbReference type="EMBL" id="LAZP02000009">
    <property type="protein sequence ID" value="PFH63070.1"/>
    <property type="molecule type" value="Genomic_DNA"/>
</dbReference>
<evidence type="ECO:0000313" key="5">
    <source>
        <dbReference type="Proteomes" id="UP000037136"/>
    </source>
</evidence>
<feature type="region of interest" description="Disordered" evidence="2">
    <location>
        <begin position="243"/>
        <end position="270"/>
    </location>
</feature>
<feature type="domain" description="RING-type" evidence="3">
    <location>
        <begin position="583"/>
        <end position="630"/>
    </location>
</feature>
<keyword evidence="5" id="KW-1185">Reference proteome</keyword>
<name>A0A2A9PRC3_OPHUN</name>
<evidence type="ECO:0000313" key="4">
    <source>
        <dbReference type="EMBL" id="PFH63070.1"/>
    </source>
</evidence>
<evidence type="ECO:0000256" key="2">
    <source>
        <dbReference type="SAM" id="MobiDB-lite"/>
    </source>
</evidence>
<dbReference type="CDD" id="cd16448">
    <property type="entry name" value="RING-H2"/>
    <property type="match status" value="1"/>
</dbReference>
<feature type="compositionally biased region" description="Polar residues" evidence="2">
    <location>
        <begin position="447"/>
        <end position="476"/>
    </location>
</feature>
<dbReference type="STRING" id="268505.A0A2A9PRC3"/>
<feature type="region of interest" description="Disordered" evidence="2">
    <location>
        <begin position="555"/>
        <end position="575"/>
    </location>
</feature>
<feature type="compositionally biased region" description="Basic residues" evidence="2">
    <location>
        <begin position="148"/>
        <end position="158"/>
    </location>
</feature>
<keyword evidence="1" id="KW-0862">Zinc</keyword>
<protein>
    <recommendedName>
        <fullName evidence="3">RING-type domain-containing protein</fullName>
    </recommendedName>
</protein>
<gene>
    <name evidence="4" type="ORF">XA68_18207</name>
</gene>
<feature type="region of interest" description="Disordered" evidence="2">
    <location>
        <begin position="375"/>
        <end position="543"/>
    </location>
</feature>
<proteinExistence type="predicted"/>
<feature type="compositionally biased region" description="Low complexity" evidence="2">
    <location>
        <begin position="489"/>
        <end position="510"/>
    </location>
</feature>
<keyword evidence="1" id="KW-0863">Zinc-finger</keyword>
<feature type="compositionally biased region" description="Polar residues" evidence="2">
    <location>
        <begin position="375"/>
        <end position="404"/>
    </location>
</feature>
<feature type="compositionally biased region" description="Polar residues" evidence="2">
    <location>
        <begin position="411"/>
        <end position="440"/>
    </location>
</feature>
<evidence type="ECO:0000259" key="3">
    <source>
        <dbReference type="PROSITE" id="PS50089"/>
    </source>
</evidence>
<dbReference type="Proteomes" id="UP000037136">
    <property type="component" value="Unassembled WGS sequence"/>
</dbReference>
<sequence length="744" mass="82152">METLHGLASSAKAKLRKSPILSKALRLSAEKDAEEVKRGRRRRLVRRTNNRGDVKVKRVSLRSLDDEDIEPEDMISWEAFGVKRQVPASKVLGSTYRGLYERRIWEPAAFASSDGKVKELGLNFDHDLLASVNGKGKGVNASSTRLSRPVKRPQHSPKKQQIVSADEESAEGPEQALSSTIKPAKPQASAEKPITDGTVRNLSEKLNLLPPLNIERAELPVRPHSALLPGHPCMTSALNGSTRREFGGTSKPVPSLVNRPSRASSLGNDRQLMRLSKLSSSEPLPLPRRMRSDLSRGMSPFPAYDWNVMTESGEQARGEELAANWRSWSVHEMIENGGCFSDSFPPSFGSDLIESTDAASHENVDALTEALQRKASLSSQRVPEAVPSSSSQGLFRAIPSSSSPGRFRPVPSSSFQRRPGTTPSSTSQGLFRAIPSSSSPGRFRPVPSSSFQRRPGTTPSSTSQGLFRAIPSSSSPGRFRPIPSSSFQRRPGTTPSSSSPGRFRPVPSSSLQRRHGTTPSSTPQGPLEAGPSSPSQGPSETGPLLKKFVSLSVKTTQPMGSSERLDPDKSNGPPASWTEPQACYFCRVPFRRHFGGPGECQVWISCGHSFGHICLEQYLRCEDRNRCPVCLTSLCHACSHKMIPTLVRPTRPYRAADAQLPFNYEYCMTHSAVGIRREIIRAELRIAYLTRAIQDPRIARSSMVRFRRRYRQVLVNSVQRMETRLYKGYRDFRLARLLESYIVS</sequence>
<feature type="region of interest" description="Disordered" evidence="2">
    <location>
        <begin position="131"/>
        <end position="195"/>
    </location>
</feature>
<dbReference type="SUPFAM" id="SSF57850">
    <property type="entry name" value="RING/U-box"/>
    <property type="match status" value="1"/>
</dbReference>
<organism evidence="4 5">
    <name type="scientific">Ophiocordyceps unilateralis</name>
    <name type="common">Zombie-ant fungus</name>
    <name type="synonym">Torrubia unilateralis</name>
    <dbReference type="NCBI Taxonomy" id="268505"/>
    <lineage>
        <taxon>Eukaryota</taxon>
        <taxon>Fungi</taxon>
        <taxon>Dikarya</taxon>
        <taxon>Ascomycota</taxon>
        <taxon>Pezizomycotina</taxon>
        <taxon>Sordariomycetes</taxon>
        <taxon>Hypocreomycetidae</taxon>
        <taxon>Hypocreales</taxon>
        <taxon>Ophiocordycipitaceae</taxon>
        <taxon>Ophiocordyceps</taxon>
    </lineage>
</organism>
<keyword evidence="1" id="KW-0479">Metal-binding</keyword>
<reference evidence="4 5" key="2">
    <citation type="journal article" date="2017" name="Sci. Rep.">
        <title>Ant-infecting Ophiocordyceps genomes reveal a high diversity of potential behavioral manipulation genes and a possible major role for enterotoxins.</title>
        <authorList>
            <person name="de Bekker C."/>
            <person name="Ohm R.A."/>
            <person name="Evans H.C."/>
            <person name="Brachmann A."/>
            <person name="Hughes D.P."/>
        </authorList>
    </citation>
    <scope>NUCLEOTIDE SEQUENCE [LARGE SCALE GENOMIC DNA]</scope>
    <source>
        <strain evidence="4 5">SC16a</strain>
    </source>
</reference>